<dbReference type="NCBIfam" id="TIGR00615">
    <property type="entry name" value="recR"/>
    <property type="match status" value="1"/>
</dbReference>
<dbReference type="OrthoDB" id="9802672at2"/>
<dbReference type="SUPFAM" id="SSF111304">
    <property type="entry name" value="Recombination protein RecR"/>
    <property type="match status" value="1"/>
</dbReference>
<keyword evidence="3 7" id="KW-0863">Zinc-finger</keyword>
<dbReference type="InterPro" id="IPR023627">
    <property type="entry name" value="Rcmb_RecR"/>
</dbReference>
<evidence type="ECO:0000256" key="1">
    <source>
        <dbReference type="ARBA" id="ARBA00022723"/>
    </source>
</evidence>
<name>A0A3S0W2G8_9GAMM</name>
<dbReference type="InterPro" id="IPR015967">
    <property type="entry name" value="Rcmb_RecR_Znf"/>
</dbReference>
<protein>
    <recommendedName>
        <fullName evidence="7">Recombination protein RecR</fullName>
    </recommendedName>
</protein>
<dbReference type="CDD" id="cd01025">
    <property type="entry name" value="TOPRIM_recR"/>
    <property type="match status" value="1"/>
</dbReference>
<comment type="caution">
    <text evidence="9">The sequence shown here is derived from an EMBL/GenBank/DDBJ whole genome shotgun (WGS) entry which is preliminary data.</text>
</comment>
<evidence type="ECO:0000313" key="10">
    <source>
        <dbReference type="Proteomes" id="UP000287023"/>
    </source>
</evidence>
<dbReference type="EMBL" id="RZHF01000022">
    <property type="protein sequence ID" value="RUR29815.1"/>
    <property type="molecule type" value="Genomic_DNA"/>
</dbReference>
<dbReference type="GO" id="GO:0003677">
    <property type="term" value="F:DNA binding"/>
    <property type="evidence" value="ECO:0007669"/>
    <property type="project" value="UniProtKB-UniRule"/>
</dbReference>
<comment type="function">
    <text evidence="7">May play a role in DNA repair. It seems to be involved in an RecBC-independent recombinational process of DNA repair. It may act with RecF and RecO.</text>
</comment>
<dbReference type="Gene3D" id="3.40.1360.10">
    <property type="match status" value="1"/>
</dbReference>
<evidence type="ECO:0000256" key="6">
    <source>
        <dbReference type="ARBA" id="ARBA00023204"/>
    </source>
</evidence>
<evidence type="ECO:0000259" key="8">
    <source>
        <dbReference type="PROSITE" id="PS50880"/>
    </source>
</evidence>
<gene>
    <name evidence="7 9" type="primary">recR</name>
    <name evidence="9" type="ORF">ELY38_14360</name>
</gene>
<dbReference type="PROSITE" id="PS01300">
    <property type="entry name" value="RECR"/>
    <property type="match status" value="1"/>
</dbReference>
<keyword evidence="2 7" id="KW-0227">DNA damage</keyword>
<dbReference type="FunFam" id="3.40.1360.10:FF:000001">
    <property type="entry name" value="Recombination protein RecR"/>
    <property type="match status" value="1"/>
</dbReference>
<sequence length="201" mass="21833">MRFSPLIEQLMDAFRVLPGVGPKTAQRMAMHLLERERAGGERLASVIQKAIDEVGYCQRCRTLTEADICAICETPRRDDALLCVVESPADQLAIEEAGGFQGRYFVLHGHLSPLDGIGPDAIGVDQLEARVAEGHIEEIVLATNPTVEGEATAHYIAAQLARYGVRFSRLAYGVPMGGELEYVDGGTLSRAFSGRQPFSSD</sequence>
<evidence type="ECO:0000256" key="4">
    <source>
        <dbReference type="ARBA" id="ARBA00022833"/>
    </source>
</evidence>
<dbReference type="Proteomes" id="UP000287023">
    <property type="component" value="Unassembled WGS sequence"/>
</dbReference>
<accession>A0A3S0W2G8</accession>
<organism evidence="9 10">
    <name type="scientific">Vreelandella nanhaiensis</name>
    <dbReference type="NCBI Taxonomy" id="1258546"/>
    <lineage>
        <taxon>Bacteria</taxon>
        <taxon>Pseudomonadati</taxon>
        <taxon>Pseudomonadota</taxon>
        <taxon>Gammaproteobacteria</taxon>
        <taxon>Oceanospirillales</taxon>
        <taxon>Halomonadaceae</taxon>
        <taxon>Vreelandella</taxon>
    </lineage>
</organism>
<keyword evidence="4 7" id="KW-0862">Zinc</keyword>
<dbReference type="Pfam" id="PF13662">
    <property type="entry name" value="Toprim_4"/>
    <property type="match status" value="1"/>
</dbReference>
<dbReference type="PANTHER" id="PTHR30446:SF0">
    <property type="entry name" value="RECOMBINATION PROTEIN RECR"/>
    <property type="match status" value="1"/>
</dbReference>
<evidence type="ECO:0000313" key="9">
    <source>
        <dbReference type="EMBL" id="RUR29815.1"/>
    </source>
</evidence>
<dbReference type="AlphaFoldDB" id="A0A3S0W2G8"/>
<keyword evidence="6 7" id="KW-0234">DNA repair</keyword>
<keyword evidence="1 7" id="KW-0479">Metal-binding</keyword>
<dbReference type="GO" id="GO:0006281">
    <property type="term" value="P:DNA repair"/>
    <property type="evidence" value="ECO:0007669"/>
    <property type="project" value="UniProtKB-UniRule"/>
</dbReference>
<dbReference type="Gene3D" id="6.10.250.240">
    <property type="match status" value="1"/>
</dbReference>
<dbReference type="HAMAP" id="MF_00017">
    <property type="entry name" value="RecR"/>
    <property type="match status" value="1"/>
</dbReference>
<dbReference type="InterPro" id="IPR034137">
    <property type="entry name" value="TOPRIM_RecR"/>
</dbReference>
<dbReference type="InterPro" id="IPR000093">
    <property type="entry name" value="DNA_Rcmb_RecR"/>
</dbReference>
<keyword evidence="10" id="KW-1185">Reference proteome</keyword>
<evidence type="ECO:0000256" key="7">
    <source>
        <dbReference type="HAMAP-Rule" id="MF_00017"/>
    </source>
</evidence>
<dbReference type="GO" id="GO:0006310">
    <property type="term" value="P:DNA recombination"/>
    <property type="evidence" value="ECO:0007669"/>
    <property type="project" value="UniProtKB-UniRule"/>
</dbReference>
<feature type="zinc finger region" description="C4-type" evidence="7">
    <location>
        <begin position="57"/>
        <end position="72"/>
    </location>
</feature>
<keyword evidence="5 7" id="KW-0233">DNA recombination</keyword>
<dbReference type="PANTHER" id="PTHR30446">
    <property type="entry name" value="RECOMBINATION PROTEIN RECR"/>
    <property type="match status" value="1"/>
</dbReference>
<dbReference type="PROSITE" id="PS50880">
    <property type="entry name" value="TOPRIM"/>
    <property type="match status" value="1"/>
</dbReference>
<feature type="domain" description="Toprim" evidence="8">
    <location>
        <begin position="80"/>
        <end position="175"/>
    </location>
</feature>
<reference evidence="9 10" key="1">
    <citation type="submission" date="2018-12" db="EMBL/GenBank/DDBJ databases">
        <title>three novel Halomonas strain isolated from plants.</title>
        <authorList>
            <person name="Sun C."/>
        </authorList>
    </citation>
    <scope>NUCLEOTIDE SEQUENCE [LARGE SCALE GENOMIC DNA]</scope>
    <source>
        <strain evidence="9 10">JCM 18142</strain>
    </source>
</reference>
<evidence type="ECO:0000256" key="3">
    <source>
        <dbReference type="ARBA" id="ARBA00022771"/>
    </source>
</evidence>
<dbReference type="Pfam" id="PF02132">
    <property type="entry name" value="RecR_ZnF"/>
    <property type="match status" value="1"/>
</dbReference>
<evidence type="ECO:0000256" key="5">
    <source>
        <dbReference type="ARBA" id="ARBA00023172"/>
    </source>
</evidence>
<comment type="similarity">
    <text evidence="7">Belongs to the RecR family.</text>
</comment>
<proteinExistence type="inferred from homology"/>
<dbReference type="SMART" id="SM00493">
    <property type="entry name" value="TOPRIM"/>
    <property type="match status" value="1"/>
</dbReference>
<dbReference type="InterPro" id="IPR006171">
    <property type="entry name" value="TOPRIM_dom"/>
</dbReference>
<dbReference type="Pfam" id="PF21175">
    <property type="entry name" value="RecR_C"/>
    <property type="match status" value="1"/>
</dbReference>
<dbReference type="Pfam" id="PF21176">
    <property type="entry name" value="RecR_HhH"/>
    <property type="match status" value="1"/>
</dbReference>
<evidence type="ECO:0000256" key="2">
    <source>
        <dbReference type="ARBA" id="ARBA00022763"/>
    </source>
</evidence>
<dbReference type="GO" id="GO:0008270">
    <property type="term" value="F:zinc ion binding"/>
    <property type="evidence" value="ECO:0007669"/>
    <property type="project" value="UniProtKB-KW"/>
</dbReference>
<dbReference type="RefSeq" id="WP_127062938.1">
    <property type="nucleotide sequence ID" value="NZ_RZHF01000022.1"/>
</dbReference>
<dbReference type="Gene3D" id="1.10.8.420">
    <property type="entry name" value="RecR Domain 1"/>
    <property type="match status" value="1"/>
</dbReference>